<feature type="compositionally biased region" description="Polar residues" evidence="1">
    <location>
        <begin position="34"/>
        <end position="43"/>
    </location>
</feature>
<dbReference type="EMBL" id="CAJHJF010000889">
    <property type="protein sequence ID" value="CAD6908301.1"/>
    <property type="molecule type" value="Genomic_DNA"/>
</dbReference>
<evidence type="ECO:0000313" key="2">
    <source>
        <dbReference type="EMBL" id="CAD6908301.1"/>
    </source>
</evidence>
<dbReference type="Proteomes" id="UP000836404">
    <property type="component" value="Unassembled WGS sequence"/>
</dbReference>
<proteinExistence type="predicted"/>
<feature type="compositionally biased region" description="Acidic residues" evidence="1">
    <location>
        <begin position="59"/>
        <end position="89"/>
    </location>
</feature>
<evidence type="ECO:0000256" key="1">
    <source>
        <dbReference type="SAM" id="MobiDB-lite"/>
    </source>
</evidence>
<dbReference type="AlphaFoldDB" id="A0A9N8LMQ0"/>
<evidence type="ECO:0000313" key="3">
    <source>
        <dbReference type="Proteomes" id="UP000836404"/>
    </source>
</evidence>
<accession>A0A9N8LMQ0</accession>
<name>A0A9N8LMQ0_9BASI</name>
<keyword evidence="3" id="KW-1185">Reference proteome</keyword>
<feature type="region of interest" description="Disordered" evidence="1">
    <location>
        <begin position="22"/>
        <end position="102"/>
    </location>
</feature>
<feature type="non-terminal residue" evidence="2">
    <location>
        <position position="102"/>
    </location>
</feature>
<gene>
    <name evidence="2" type="ORF">JKILLFL_G2585</name>
</gene>
<reference evidence="2 3" key="1">
    <citation type="submission" date="2020-10" db="EMBL/GenBank/DDBJ databases">
        <authorList>
            <person name="Sedaghatjoo S."/>
        </authorList>
    </citation>
    <scope>NUCLEOTIDE SEQUENCE [LARGE SCALE GENOMIC DNA]</scope>
    <source>
        <strain evidence="2 3">LLFL</strain>
    </source>
</reference>
<comment type="caution">
    <text evidence="2">The sequence shown here is derived from an EMBL/GenBank/DDBJ whole genome shotgun (WGS) entry which is preliminary data.</text>
</comment>
<organism evidence="2 3">
    <name type="scientific">Tilletia laevis</name>
    <dbReference type="NCBI Taxonomy" id="157183"/>
    <lineage>
        <taxon>Eukaryota</taxon>
        <taxon>Fungi</taxon>
        <taxon>Dikarya</taxon>
        <taxon>Basidiomycota</taxon>
        <taxon>Ustilaginomycotina</taxon>
        <taxon>Exobasidiomycetes</taxon>
        <taxon>Tilletiales</taxon>
        <taxon>Tilletiaceae</taxon>
        <taxon>Tilletia</taxon>
    </lineage>
</organism>
<protein>
    <submittedName>
        <fullName evidence="2">Uncharacterized protein</fullName>
    </submittedName>
</protein>
<sequence length="102" mass="10518">MPTRFIVNSPPSSPISLADILSSQPFFDPAPPASGNSTDSTGDNAGFPFDQAAEHDVDPNEEEPAGAEPDDADDISDEEASSDGDDDGADLVAFVAPPDEVI</sequence>